<dbReference type="KEGG" id="pre:PCA10_47250"/>
<feature type="transmembrane region" description="Helical" evidence="8">
    <location>
        <begin position="61"/>
        <end position="87"/>
    </location>
</feature>
<dbReference type="EMBL" id="AP013068">
    <property type="protein sequence ID" value="BAN50457.1"/>
    <property type="molecule type" value="Genomic_DNA"/>
</dbReference>
<evidence type="ECO:0000256" key="8">
    <source>
        <dbReference type="RuleBase" id="RU363032"/>
    </source>
</evidence>
<dbReference type="PATRIC" id="fig|1245471.3.peg.4785"/>
<dbReference type="eggNOG" id="COG1177">
    <property type="taxonomic scope" value="Bacteria"/>
</dbReference>
<dbReference type="RefSeq" id="WP_016494586.1">
    <property type="nucleotide sequence ID" value="NC_021499.1"/>
</dbReference>
<dbReference type="AlphaFoldDB" id="S6AII1"/>
<dbReference type="HOGENOM" id="CLU_016047_3_0_6"/>
<dbReference type="PANTHER" id="PTHR43848">
    <property type="entry name" value="PUTRESCINE TRANSPORT SYSTEM PERMEASE PROTEIN POTI"/>
    <property type="match status" value="1"/>
</dbReference>
<evidence type="ECO:0000256" key="3">
    <source>
        <dbReference type="ARBA" id="ARBA00022448"/>
    </source>
</evidence>
<feature type="transmembrane region" description="Helical" evidence="8">
    <location>
        <begin position="136"/>
        <end position="155"/>
    </location>
</feature>
<feature type="domain" description="ABC transmembrane type-1" evidence="10">
    <location>
        <begin position="62"/>
        <end position="256"/>
    </location>
</feature>
<dbReference type="OrthoDB" id="9782004at2"/>
<evidence type="ECO:0000313" key="12">
    <source>
        <dbReference type="Proteomes" id="UP000015503"/>
    </source>
</evidence>
<gene>
    <name evidence="11" type="primary">spuH</name>
    <name evidence="11" type="ORF">PCA10_47250</name>
</gene>
<feature type="compositionally biased region" description="Low complexity" evidence="9">
    <location>
        <begin position="287"/>
        <end position="302"/>
    </location>
</feature>
<dbReference type="GO" id="GO:0005886">
    <property type="term" value="C:plasma membrane"/>
    <property type="evidence" value="ECO:0007669"/>
    <property type="project" value="UniProtKB-SubCell"/>
</dbReference>
<evidence type="ECO:0000256" key="6">
    <source>
        <dbReference type="ARBA" id="ARBA00022989"/>
    </source>
</evidence>
<evidence type="ECO:0000256" key="1">
    <source>
        <dbReference type="ARBA" id="ARBA00004651"/>
    </source>
</evidence>
<dbReference type="STRING" id="1245471.PCA10_47250"/>
<keyword evidence="6 8" id="KW-1133">Transmembrane helix</keyword>
<dbReference type="InterPro" id="IPR035906">
    <property type="entry name" value="MetI-like_sf"/>
</dbReference>
<sequence length="308" mass="33551">MKRPGKLLGAAFLGLVLLFLYVPILSVVAYSFNESKMVTLWTGFSLKWYGELLHDRELMDAAWLSLKLATATAFAAVFVGTWIGFVLARYRKFRGSTLFTAMVSAPMVLPEVIAGLSMLLFLAMQQLIGWPSGRGMLTIWIGHIMVCLSYVAITIQSRLVSMDQSLAEAAQNLGATPLRVFFDITLPQISQALIASWLLAFTISLDDVIMSAFLSGPGSNPLPLVVLSRVRLGLNPEINALGTLFIAAVTVMVLVNNHYMLKRERRREQEIRQALAGNASLGGADYSAPAAPSAQPSSTSTRPIKELA</sequence>
<reference evidence="11 12" key="1">
    <citation type="journal article" date="2013" name="Genome Announc.">
        <title>Complete Genome Sequence of the Carbazole Degrader Pseudomonas resinovorans Strain CA10 (NBRC 106553).</title>
        <authorList>
            <person name="Shintani M."/>
            <person name="Hosoyama A."/>
            <person name="Ohji S."/>
            <person name="Tsuchikane K."/>
            <person name="Takarada H."/>
            <person name="Yamazoe A."/>
            <person name="Fujita N."/>
            <person name="Nojiri H."/>
        </authorList>
    </citation>
    <scope>NUCLEOTIDE SEQUENCE [LARGE SCALE GENOMIC DNA]</scope>
    <source>
        <strain evidence="11 12">NBRC 106553</strain>
    </source>
</reference>
<evidence type="ECO:0000256" key="2">
    <source>
        <dbReference type="ARBA" id="ARBA00007069"/>
    </source>
</evidence>
<evidence type="ECO:0000313" key="11">
    <source>
        <dbReference type="EMBL" id="BAN50457.1"/>
    </source>
</evidence>
<dbReference type="InterPro" id="IPR051789">
    <property type="entry name" value="Bact_Polyamine_Transport"/>
</dbReference>
<dbReference type="PROSITE" id="PS50928">
    <property type="entry name" value="ABC_TM1"/>
    <property type="match status" value="1"/>
</dbReference>
<feature type="transmembrane region" description="Helical" evidence="8">
    <location>
        <begin position="99"/>
        <end position="124"/>
    </location>
</feature>
<evidence type="ECO:0000256" key="4">
    <source>
        <dbReference type="ARBA" id="ARBA00022475"/>
    </source>
</evidence>
<name>S6AII1_METRE</name>
<feature type="transmembrane region" description="Helical" evidence="8">
    <location>
        <begin position="238"/>
        <end position="259"/>
    </location>
</feature>
<proteinExistence type="inferred from homology"/>
<evidence type="ECO:0000259" key="10">
    <source>
        <dbReference type="PROSITE" id="PS50928"/>
    </source>
</evidence>
<accession>S6AII1</accession>
<keyword evidence="3 8" id="KW-0813">Transport</keyword>
<keyword evidence="5 8" id="KW-0812">Transmembrane</keyword>
<dbReference type="SUPFAM" id="SSF161098">
    <property type="entry name" value="MetI-like"/>
    <property type="match status" value="1"/>
</dbReference>
<comment type="subcellular location">
    <subcellularLocation>
        <location evidence="1 8">Cell membrane</location>
        <topology evidence="1 8">Multi-pass membrane protein</topology>
    </subcellularLocation>
</comment>
<protein>
    <submittedName>
        <fullName evidence="11">Polyamine ABC transporter permease protein SpuH</fullName>
    </submittedName>
</protein>
<keyword evidence="4" id="KW-1003">Cell membrane</keyword>
<comment type="similarity">
    <text evidence="2">Belongs to the binding-protein-dependent transport system permease family. CysTW subfamily.</text>
</comment>
<dbReference type="Proteomes" id="UP000015503">
    <property type="component" value="Chromosome"/>
</dbReference>
<keyword evidence="7 8" id="KW-0472">Membrane</keyword>
<dbReference type="Gene3D" id="1.10.3720.10">
    <property type="entry name" value="MetI-like"/>
    <property type="match status" value="1"/>
</dbReference>
<evidence type="ECO:0000256" key="5">
    <source>
        <dbReference type="ARBA" id="ARBA00022692"/>
    </source>
</evidence>
<dbReference type="PANTHER" id="PTHR43848:SF2">
    <property type="entry name" value="PUTRESCINE TRANSPORT SYSTEM PERMEASE PROTEIN POTI"/>
    <property type="match status" value="1"/>
</dbReference>
<feature type="transmembrane region" description="Helical" evidence="8">
    <location>
        <begin position="197"/>
        <end position="218"/>
    </location>
</feature>
<dbReference type="InterPro" id="IPR000515">
    <property type="entry name" value="MetI-like"/>
</dbReference>
<evidence type="ECO:0000256" key="7">
    <source>
        <dbReference type="ARBA" id="ARBA00023136"/>
    </source>
</evidence>
<evidence type="ECO:0000256" key="9">
    <source>
        <dbReference type="SAM" id="MobiDB-lite"/>
    </source>
</evidence>
<keyword evidence="12" id="KW-1185">Reference proteome</keyword>
<feature type="region of interest" description="Disordered" evidence="9">
    <location>
        <begin position="281"/>
        <end position="308"/>
    </location>
</feature>
<dbReference type="GO" id="GO:0055085">
    <property type="term" value="P:transmembrane transport"/>
    <property type="evidence" value="ECO:0007669"/>
    <property type="project" value="InterPro"/>
</dbReference>
<organism evidence="11 12">
    <name type="scientific">Metapseudomonas resinovorans NBRC 106553</name>
    <dbReference type="NCBI Taxonomy" id="1245471"/>
    <lineage>
        <taxon>Bacteria</taxon>
        <taxon>Pseudomonadati</taxon>
        <taxon>Pseudomonadota</taxon>
        <taxon>Gammaproteobacteria</taxon>
        <taxon>Pseudomonadales</taxon>
        <taxon>Pseudomonadaceae</taxon>
        <taxon>Metapseudomonas</taxon>
    </lineage>
</organism>
<dbReference type="Pfam" id="PF00528">
    <property type="entry name" value="BPD_transp_1"/>
    <property type="match status" value="1"/>
</dbReference>
<dbReference type="CDD" id="cd06261">
    <property type="entry name" value="TM_PBP2"/>
    <property type="match status" value="1"/>
</dbReference>
<feature type="transmembrane region" description="Helical" evidence="8">
    <location>
        <begin position="7"/>
        <end position="32"/>
    </location>
</feature>